<feature type="region of interest" description="Disordered" evidence="1">
    <location>
        <begin position="1"/>
        <end position="24"/>
    </location>
</feature>
<keyword evidence="3" id="KW-1185">Reference proteome</keyword>
<dbReference type="Proteomes" id="UP000240760">
    <property type="component" value="Unassembled WGS sequence"/>
</dbReference>
<sequence length="207" mass="22134">MEALACRIPPEATNGQDDSDLNGHHSESAVELRLSLVLRKQADSSAVDMEPSLPSARTTAVAQGPFIKNGAFGDSSESRRAIETRMHPDDFVTLHDSVPAILGSFSSLSSPQLSSSDASNADAGFLFARSPMTDEKRLTLGAALACRPSRSPAIRWDLDDEPRARVAVCRQCNMESNKLGLQLGEKDDATLLMPVLAGGELDGQRKA</sequence>
<accession>A0A2T4C0F0</accession>
<dbReference type="EMBL" id="KZ679134">
    <property type="protein sequence ID" value="PTB75057.1"/>
    <property type="molecule type" value="Genomic_DNA"/>
</dbReference>
<organism evidence="2 3">
    <name type="scientific">Trichoderma longibrachiatum ATCC 18648</name>
    <dbReference type="NCBI Taxonomy" id="983965"/>
    <lineage>
        <taxon>Eukaryota</taxon>
        <taxon>Fungi</taxon>
        <taxon>Dikarya</taxon>
        <taxon>Ascomycota</taxon>
        <taxon>Pezizomycotina</taxon>
        <taxon>Sordariomycetes</taxon>
        <taxon>Hypocreomycetidae</taxon>
        <taxon>Hypocreales</taxon>
        <taxon>Hypocreaceae</taxon>
        <taxon>Trichoderma</taxon>
    </lineage>
</organism>
<reference evidence="2 3" key="1">
    <citation type="submission" date="2016-07" db="EMBL/GenBank/DDBJ databases">
        <title>Multiple horizontal gene transfer events from other fungi enriched the ability of initially mycotrophic Trichoderma (Ascomycota) to feed on dead plant biomass.</title>
        <authorList>
            <consortium name="DOE Joint Genome Institute"/>
            <person name="Aerts A."/>
            <person name="Atanasova L."/>
            <person name="Chenthamara K."/>
            <person name="Zhang J."/>
            <person name="Grujic M."/>
            <person name="Henrissat B."/>
            <person name="Kuo A."/>
            <person name="Salamov A."/>
            <person name="Lipzen A."/>
            <person name="Labutti K."/>
            <person name="Barry K."/>
            <person name="Miao Y."/>
            <person name="Rahimi M.J."/>
            <person name="Shen Q."/>
            <person name="Grigoriev I.V."/>
            <person name="Kubicek C.P."/>
            <person name="Druzhinina I.S."/>
        </authorList>
    </citation>
    <scope>NUCLEOTIDE SEQUENCE [LARGE SCALE GENOMIC DNA]</scope>
    <source>
        <strain evidence="2 3">ATCC 18648</strain>
    </source>
</reference>
<evidence type="ECO:0000313" key="3">
    <source>
        <dbReference type="Proteomes" id="UP000240760"/>
    </source>
</evidence>
<evidence type="ECO:0000256" key="1">
    <source>
        <dbReference type="SAM" id="MobiDB-lite"/>
    </source>
</evidence>
<name>A0A2T4C0F0_TRILO</name>
<proteinExistence type="predicted"/>
<gene>
    <name evidence="2" type="ORF">M440DRAFT_1392533</name>
</gene>
<evidence type="ECO:0000313" key="2">
    <source>
        <dbReference type="EMBL" id="PTB75057.1"/>
    </source>
</evidence>
<protein>
    <submittedName>
        <fullName evidence="2">Uncharacterized protein</fullName>
    </submittedName>
</protein>
<dbReference type="AlphaFoldDB" id="A0A2T4C0F0"/>